<accession>A0A915L1Q9</accession>
<dbReference type="AlphaFoldDB" id="A0A915L1Q9"/>
<sequence length="124" mass="13530">MLVVGLAVAKVAVESALLTVDSHSPKAVVSIHTTIESANTVVIVLVSIGAIDIPVINTEADDDKWDAIKISYGQLQKIQMTILKQAGDAMWYETDRYCDARLLNIPNISCDDTHPQKCSVYQKS</sequence>
<keyword evidence="1" id="KW-1185">Reference proteome</keyword>
<evidence type="ECO:0000313" key="2">
    <source>
        <dbReference type="WBParaSite" id="nRc.2.0.1.t43693-RA"/>
    </source>
</evidence>
<protein>
    <submittedName>
        <fullName evidence="2">Uncharacterized protein</fullName>
    </submittedName>
</protein>
<proteinExistence type="predicted"/>
<reference evidence="2" key="1">
    <citation type="submission" date="2022-11" db="UniProtKB">
        <authorList>
            <consortium name="WormBaseParasite"/>
        </authorList>
    </citation>
    <scope>IDENTIFICATION</scope>
</reference>
<dbReference type="Proteomes" id="UP000887565">
    <property type="component" value="Unplaced"/>
</dbReference>
<name>A0A915L1Q9_ROMCU</name>
<organism evidence="1 2">
    <name type="scientific">Romanomermis culicivorax</name>
    <name type="common">Nematode worm</name>
    <dbReference type="NCBI Taxonomy" id="13658"/>
    <lineage>
        <taxon>Eukaryota</taxon>
        <taxon>Metazoa</taxon>
        <taxon>Ecdysozoa</taxon>
        <taxon>Nematoda</taxon>
        <taxon>Enoplea</taxon>
        <taxon>Dorylaimia</taxon>
        <taxon>Mermithida</taxon>
        <taxon>Mermithoidea</taxon>
        <taxon>Mermithidae</taxon>
        <taxon>Romanomermis</taxon>
    </lineage>
</organism>
<evidence type="ECO:0000313" key="1">
    <source>
        <dbReference type="Proteomes" id="UP000887565"/>
    </source>
</evidence>
<dbReference type="WBParaSite" id="nRc.2.0.1.t43693-RA">
    <property type="protein sequence ID" value="nRc.2.0.1.t43693-RA"/>
    <property type="gene ID" value="nRc.2.0.1.g43693"/>
</dbReference>